<dbReference type="InterPro" id="IPR052157">
    <property type="entry name" value="BCAA_transport_permease"/>
</dbReference>
<evidence type="ECO:0000256" key="1">
    <source>
        <dbReference type="ARBA" id="ARBA00004651"/>
    </source>
</evidence>
<comment type="caution">
    <text evidence="10">The sequence shown here is derived from an EMBL/GenBank/DDBJ whole genome shotgun (WGS) entry which is preliminary data.</text>
</comment>
<keyword evidence="6 9" id="KW-1133">Transmembrane helix</keyword>
<dbReference type="GO" id="GO:0006865">
    <property type="term" value="P:amino acid transport"/>
    <property type="evidence" value="ECO:0007669"/>
    <property type="project" value="UniProtKB-KW"/>
</dbReference>
<dbReference type="InterPro" id="IPR001851">
    <property type="entry name" value="ABC_transp_permease"/>
</dbReference>
<organism evidence="10 11">
    <name type="scientific">Ancylobacter dichloromethanicus</name>
    <dbReference type="NCBI Taxonomy" id="518825"/>
    <lineage>
        <taxon>Bacteria</taxon>
        <taxon>Pseudomonadati</taxon>
        <taxon>Pseudomonadota</taxon>
        <taxon>Alphaproteobacteria</taxon>
        <taxon>Hyphomicrobiales</taxon>
        <taxon>Xanthobacteraceae</taxon>
        <taxon>Ancylobacter</taxon>
    </lineage>
</organism>
<evidence type="ECO:0000256" key="3">
    <source>
        <dbReference type="ARBA" id="ARBA00022475"/>
    </source>
</evidence>
<reference evidence="10" key="1">
    <citation type="journal article" date="2014" name="Int. J. Syst. Evol. Microbiol.">
        <title>Complete genome sequence of Corynebacterium casei LMG S-19264T (=DSM 44701T), isolated from a smear-ripened cheese.</title>
        <authorList>
            <consortium name="US DOE Joint Genome Institute (JGI-PGF)"/>
            <person name="Walter F."/>
            <person name="Albersmeier A."/>
            <person name="Kalinowski J."/>
            <person name="Ruckert C."/>
        </authorList>
    </citation>
    <scope>NUCLEOTIDE SEQUENCE</scope>
    <source>
        <strain evidence="10">VKM B-2484</strain>
    </source>
</reference>
<dbReference type="GO" id="GO:0005886">
    <property type="term" value="C:plasma membrane"/>
    <property type="evidence" value="ECO:0007669"/>
    <property type="project" value="UniProtKB-SubCell"/>
</dbReference>
<feature type="transmembrane region" description="Helical" evidence="9">
    <location>
        <begin position="405"/>
        <end position="424"/>
    </location>
</feature>
<feature type="transmembrane region" description="Helical" evidence="9">
    <location>
        <begin position="476"/>
        <end position="503"/>
    </location>
</feature>
<keyword evidence="7 9" id="KW-0472">Membrane</keyword>
<dbReference type="CDD" id="cd06581">
    <property type="entry name" value="TM_PBP1_LivM_like"/>
    <property type="match status" value="1"/>
</dbReference>
<sequence length="627" mass="64722">MSFESLLFQAVNGLASASGLFLVAAGLSIIFGVTRIVNMAHGSFYMLGLYLAVTLAPLLGETVGGALGFWGGIVAAALVTAGLGALVEVVLLRRIYAAPELYQLLATFALLLIINDAALYFWGPEDILGPRAPGLSGSVEFLGRHLPQYDIFLALIGPIVLIGLHIVLTGTRFGRLVRAATQDREMVAALGINEAVLFTAVFALGTGIAGLGGALQMAREPANLALDLSVLGDAFVVVVVGGMGSLRGAYLAALLVAEVKALCTALGVVEVAGITFNMSRLTLVAEFLVMAVVLVIRPHGLFGRPQPAAARRGEAEAPLVPLGPRGRLVALAVLAFFAGIPLFSAFASYAPVLALDMVIAALFAASLHLLMGPGGLASFGHAAYFGLGAYGTACAATVLGLPTPLALVIGIATASAGAVLFGWFCVRLEGVYFAMLTLAFAQIVWSIAYQWEEVTGGSNGLFGVWPDPPFDSANGLYLAALAVTLAGLVLIRRLVFAPFGLALRAARDSRLRAEASGIAVEKVRWLAFALAGTLCGAAGGLFAFAKGSISPEAISVGRSIDGLVMVLLGGVNSLTGPLLGAGGLTLLQDMVMRESAYWRALLGLIILAAVLLFPAGLAGGLRRRRAP</sequence>
<keyword evidence="11" id="KW-1185">Reference proteome</keyword>
<gene>
    <name evidence="10" type="ORF">GCM10017643_39850</name>
</gene>
<feature type="transmembrane region" description="Helical" evidence="9">
    <location>
        <begin position="6"/>
        <end position="31"/>
    </location>
</feature>
<name>A0A9W6JBC7_9HYPH</name>
<evidence type="ECO:0000256" key="7">
    <source>
        <dbReference type="ARBA" id="ARBA00023136"/>
    </source>
</evidence>
<feature type="transmembrane region" description="Helical" evidence="9">
    <location>
        <begin position="599"/>
        <end position="621"/>
    </location>
</feature>
<dbReference type="AlphaFoldDB" id="A0A9W6JBC7"/>
<keyword evidence="5" id="KW-0029">Amino-acid transport</keyword>
<keyword evidence="2" id="KW-0813">Transport</keyword>
<feature type="transmembrane region" description="Helical" evidence="9">
    <location>
        <begin position="328"/>
        <end position="346"/>
    </location>
</feature>
<feature type="transmembrane region" description="Helical" evidence="9">
    <location>
        <begin position="66"/>
        <end position="92"/>
    </location>
</feature>
<evidence type="ECO:0000256" key="9">
    <source>
        <dbReference type="SAM" id="Phobius"/>
    </source>
</evidence>
<keyword evidence="4 9" id="KW-0812">Transmembrane</keyword>
<dbReference type="Pfam" id="PF02653">
    <property type="entry name" value="BPD_transp_2"/>
    <property type="match status" value="2"/>
</dbReference>
<feature type="transmembrane region" description="Helical" evidence="9">
    <location>
        <begin position="151"/>
        <end position="174"/>
    </location>
</feature>
<feature type="transmembrane region" description="Helical" evidence="9">
    <location>
        <begin position="523"/>
        <end position="544"/>
    </location>
</feature>
<keyword evidence="3" id="KW-1003">Cell membrane</keyword>
<dbReference type="InterPro" id="IPR043428">
    <property type="entry name" value="LivM-like"/>
</dbReference>
<proteinExistence type="inferred from homology"/>
<feature type="transmembrane region" description="Helical" evidence="9">
    <location>
        <begin position="564"/>
        <end position="587"/>
    </location>
</feature>
<dbReference type="PANTHER" id="PTHR11795:SF442">
    <property type="entry name" value="ABC TRANSPORTER ATP-BINDING PROTEIN"/>
    <property type="match status" value="1"/>
</dbReference>
<accession>A0A9W6JBC7</accession>
<dbReference type="Proteomes" id="UP001143370">
    <property type="component" value="Unassembled WGS sequence"/>
</dbReference>
<comment type="similarity">
    <text evidence="8">Belongs to the binding-protein-dependent transport system permease family. LivHM subfamily.</text>
</comment>
<evidence type="ECO:0000256" key="5">
    <source>
        <dbReference type="ARBA" id="ARBA00022970"/>
    </source>
</evidence>
<dbReference type="CDD" id="cd06582">
    <property type="entry name" value="TM_PBP1_LivH_like"/>
    <property type="match status" value="1"/>
</dbReference>
<reference evidence="10" key="2">
    <citation type="submission" date="2023-01" db="EMBL/GenBank/DDBJ databases">
        <authorList>
            <person name="Sun Q."/>
            <person name="Evtushenko L."/>
        </authorList>
    </citation>
    <scope>NUCLEOTIDE SEQUENCE</scope>
    <source>
        <strain evidence="10">VKM B-2484</strain>
    </source>
</reference>
<protein>
    <submittedName>
        <fullName evidence="10">Branched-chain amino acid ABC transporter permease</fullName>
    </submittedName>
</protein>
<evidence type="ECO:0000256" key="4">
    <source>
        <dbReference type="ARBA" id="ARBA00022692"/>
    </source>
</evidence>
<evidence type="ECO:0000256" key="2">
    <source>
        <dbReference type="ARBA" id="ARBA00022448"/>
    </source>
</evidence>
<evidence type="ECO:0000313" key="10">
    <source>
        <dbReference type="EMBL" id="GLK73867.1"/>
    </source>
</evidence>
<feature type="transmembrane region" description="Helical" evidence="9">
    <location>
        <begin position="104"/>
        <end position="123"/>
    </location>
</feature>
<dbReference type="EMBL" id="BSFJ01000035">
    <property type="protein sequence ID" value="GLK73867.1"/>
    <property type="molecule type" value="Genomic_DNA"/>
</dbReference>
<feature type="transmembrane region" description="Helical" evidence="9">
    <location>
        <begin position="352"/>
        <end position="370"/>
    </location>
</feature>
<dbReference type="PANTHER" id="PTHR11795">
    <property type="entry name" value="BRANCHED-CHAIN AMINO ACID TRANSPORT SYSTEM PERMEASE PROTEIN LIVH"/>
    <property type="match status" value="1"/>
</dbReference>
<feature type="transmembrane region" description="Helical" evidence="9">
    <location>
        <begin position="195"/>
        <end position="218"/>
    </location>
</feature>
<feature type="transmembrane region" description="Helical" evidence="9">
    <location>
        <begin position="431"/>
        <end position="451"/>
    </location>
</feature>
<dbReference type="GO" id="GO:0015658">
    <property type="term" value="F:branched-chain amino acid transmembrane transporter activity"/>
    <property type="evidence" value="ECO:0007669"/>
    <property type="project" value="InterPro"/>
</dbReference>
<dbReference type="RefSeq" id="WP_213368225.1">
    <property type="nucleotide sequence ID" value="NZ_BSFJ01000035.1"/>
</dbReference>
<feature type="transmembrane region" description="Helical" evidence="9">
    <location>
        <begin position="278"/>
        <end position="296"/>
    </location>
</feature>
<feature type="transmembrane region" description="Helical" evidence="9">
    <location>
        <begin position="43"/>
        <end position="60"/>
    </location>
</feature>
<evidence type="ECO:0000313" key="11">
    <source>
        <dbReference type="Proteomes" id="UP001143370"/>
    </source>
</evidence>
<evidence type="ECO:0000256" key="6">
    <source>
        <dbReference type="ARBA" id="ARBA00022989"/>
    </source>
</evidence>
<comment type="subcellular location">
    <subcellularLocation>
        <location evidence="1">Cell membrane</location>
        <topology evidence="1">Multi-pass membrane protein</topology>
    </subcellularLocation>
</comment>
<evidence type="ECO:0000256" key="8">
    <source>
        <dbReference type="ARBA" id="ARBA00037998"/>
    </source>
</evidence>